<dbReference type="CTD" id="391475"/>
<evidence type="ECO:0000256" key="1">
    <source>
        <dbReference type="ARBA" id="ARBA00022723"/>
    </source>
</evidence>
<protein>
    <recommendedName>
        <fullName evidence="6">ZZ-type domain-containing protein</fullName>
    </recommendedName>
</protein>
<dbReference type="SUPFAM" id="SSF57850">
    <property type="entry name" value="RING/U-box"/>
    <property type="match status" value="1"/>
</dbReference>
<reference evidence="7" key="1">
    <citation type="submission" date="2025-08" db="UniProtKB">
        <authorList>
            <consortium name="Ensembl"/>
        </authorList>
    </citation>
    <scope>IDENTIFICATION</scope>
</reference>
<feature type="domain" description="ZZ-type" evidence="6">
    <location>
        <begin position="212"/>
        <end position="268"/>
    </location>
</feature>
<dbReference type="InterPro" id="IPR050774">
    <property type="entry name" value="KCMF1/Dystrophin"/>
</dbReference>
<dbReference type="GO" id="GO:0045202">
    <property type="term" value="C:synapse"/>
    <property type="evidence" value="ECO:0007669"/>
    <property type="project" value="GOC"/>
</dbReference>
<evidence type="ECO:0000259" key="6">
    <source>
        <dbReference type="PROSITE" id="PS50135"/>
    </source>
</evidence>
<evidence type="ECO:0000313" key="7">
    <source>
        <dbReference type="Ensembl" id="ENSMALP00000002549.1"/>
    </source>
</evidence>
<evidence type="ECO:0000256" key="5">
    <source>
        <dbReference type="SAM" id="MobiDB-lite"/>
    </source>
</evidence>
<evidence type="ECO:0000256" key="3">
    <source>
        <dbReference type="ARBA" id="ARBA00022833"/>
    </source>
</evidence>
<dbReference type="InterPro" id="IPR043145">
    <property type="entry name" value="Znf_ZZ_sf"/>
</dbReference>
<sequence>MDLDSIEGLNEIRPSVYRVAMKLLSLQKLCHMDVVFVRHITTALQSVGRAEQQQEVGLNRDEVTRTLNRMFHSVSQEVTMSAPEEICSLMFRLYNRSDTHVSAASLQTALVALSADNLLAKYRALVRVSENSSGSVSRSGLRSLLQDLSQVPVAVQEEVVFGGMEAAVRSCFDGVLTPTASKEHVLSWLQSEPHLLLWLPTLFRLSISQNVSHTVRCHTCKTFPITGLRYRCMKCVNVHVCQSCFLTDRQTRKHKTHHPVLEFCTQPTWRESLSSLVHSARHALLPRRYVQREADRRKVLMWVESGQSPNSAPPPSDASTQLADSAVCHSPSSNGDISHDASARPPSCLSSSKALQTEEEMPTQQASALLTEVRDLQRDKWLLEQELQAWRLTVQSEQGILEDRCSEMEVTVETLRQHNQHLQGMLTQALNKMEAQQQAHNTPHDVNTESTERENITPTQRNTEEEEEEEEEEVFMNTEDEWSENGEQTPSPTFHQETPPSHDIHYEEEGSAGDRCLCCPVEQENRPEEVRPQGQEAYLSEEEEYCGTCSPEELLQETVDKLKKVMEADRWTERWTGDRKRVELLEAADHVGDSIHQLVDAVRTSTH</sequence>
<evidence type="ECO:0000256" key="4">
    <source>
        <dbReference type="PROSITE-ProRule" id="PRU00228"/>
    </source>
</evidence>
<dbReference type="Gene3D" id="3.30.60.90">
    <property type="match status" value="1"/>
</dbReference>
<feature type="compositionally biased region" description="Acidic residues" evidence="5">
    <location>
        <begin position="464"/>
        <end position="484"/>
    </location>
</feature>
<evidence type="ECO:0000313" key="8">
    <source>
        <dbReference type="Proteomes" id="UP000261600"/>
    </source>
</evidence>
<dbReference type="PROSITE" id="PS01357">
    <property type="entry name" value="ZF_ZZ_1"/>
    <property type="match status" value="1"/>
</dbReference>
<feature type="region of interest" description="Disordered" evidence="5">
    <location>
        <begin position="436"/>
        <end position="501"/>
    </location>
</feature>
<dbReference type="InterPro" id="IPR015154">
    <property type="entry name" value="EF-hand_dom_typ2"/>
</dbReference>
<dbReference type="Pfam" id="PF00569">
    <property type="entry name" value="ZZ"/>
    <property type="match status" value="1"/>
</dbReference>
<keyword evidence="2 4" id="KW-0863">Zinc-finger</keyword>
<dbReference type="GO" id="GO:0008270">
    <property type="term" value="F:zinc ion binding"/>
    <property type="evidence" value="ECO:0007669"/>
    <property type="project" value="UniProtKB-KW"/>
</dbReference>
<dbReference type="InterPro" id="IPR015153">
    <property type="entry name" value="EF-hand_dom_typ1"/>
</dbReference>
<dbReference type="GeneID" id="109971096"/>
<keyword evidence="8" id="KW-1185">Reference proteome</keyword>
<feature type="compositionally biased region" description="Basic and acidic residues" evidence="5">
    <location>
        <begin position="442"/>
        <end position="455"/>
    </location>
</feature>
<keyword evidence="1" id="KW-0479">Metal-binding</keyword>
<feature type="region of interest" description="Disordered" evidence="5">
    <location>
        <begin position="305"/>
        <end position="365"/>
    </location>
</feature>
<name>A0A3Q3IH29_MONAL</name>
<dbReference type="InterPro" id="IPR011992">
    <property type="entry name" value="EF-hand-dom_pair"/>
</dbReference>
<dbReference type="Proteomes" id="UP000261600">
    <property type="component" value="Unplaced"/>
</dbReference>
<dbReference type="Gene3D" id="6.10.140.70">
    <property type="match status" value="1"/>
</dbReference>
<dbReference type="InterPro" id="IPR000433">
    <property type="entry name" value="Znf_ZZ"/>
</dbReference>
<dbReference type="STRING" id="43700.ENSMALP00000002549"/>
<dbReference type="Pfam" id="PF09069">
    <property type="entry name" value="EF-hand_3"/>
    <property type="match status" value="1"/>
</dbReference>
<dbReference type="RefSeq" id="XP_020474797.1">
    <property type="nucleotide sequence ID" value="XM_020619141.1"/>
</dbReference>
<dbReference type="PROSITE" id="PS50135">
    <property type="entry name" value="ZF_ZZ_2"/>
    <property type="match status" value="1"/>
</dbReference>
<reference evidence="7" key="2">
    <citation type="submission" date="2025-09" db="UniProtKB">
        <authorList>
            <consortium name="Ensembl"/>
        </authorList>
    </citation>
    <scope>IDENTIFICATION</scope>
</reference>
<dbReference type="SMART" id="SM00291">
    <property type="entry name" value="ZnF_ZZ"/>
    <property type="match status" value="1"/>
</dbReference>
<accession>A0A3Q3IH29</accession>
<dbReference type="PANTHER" id="PTHR12268">
    <property type="entry name" value="E3 UBIQUITIN-PROTEIN LIGASE KCMF1"/>
    <property type="match status" value="1"/>
</dbReference>
<evidence type="ECO:0000256" key="2">
    <source>
        <dbReference type="ARBA" id="ARBA00022771"/>
    </source>
</evidence>
<dbReference type="AlphaFoldDB" id="A0A3Q3IH29"/>
<dbReference type="Pfam" id="PF09068">
    <property type="entry name" value="EF-hand_2"/>
    <property type="match status" value="1"/>
</dbReference>
<feature type="compositionally biased region" description="Polar residues" evidence="5">
    <location>
        <begin position="485"/>
        <end position="499"/>
    </location>
</feature>
<dbReference type="GO" id="GO:0005886">
    <property type="term" value="C:plasma membrane"/>
    <property type="evidence" value="ECO:0007669"/>
    <property type="project" value="TreeGrafter"/>
</dbReference>
<dbReference type="SUPFAM" id="SSF47473">
    <property type="entry name" value="EF-hand"/>
    <property type="match status" value="2"/>
</dbReference>
<dbReference type="Gene3D" id="1.10.238.10">
    <property type="entry name" value="EF-hand"/>
    <property type="match status" value="1"/>
</dbReference>
<dbReference type="Ensembl" id="ENSMALT00000002621.1">
    <property type="protein sequence ID" value="ENSMALP00000002549.1"/>
    <property type="gene ID" value="ENSMALG00000001919.1"/>
</dbReference>
<organism evidence="7 8">
    <name type="scientific">Monopterus albus</name>
    <name type="common">Swamp eel</name>
    <dbReference type="NCBI Taxonomy" id="43700"/>
    <lineage>
        <taxon>Eukaryota</taxon>
        <taxon>Metazoa</taxon>
        <taxon>Chordata</taxon>
        <taxon>Craniata</taxon>
        <taxon>Vertebrata</taxon>
        <taxon>Euteleostomi</taxon>
        <taxon>Actinopterygii</taxon>
        <taxon>Neopterygii</taxon>
        <taxon>Teleostei</taxon>
        <taxon>Neoteleostei</taxon>
        <taxon>Acanthomorphata</taxon>
        <taxon>Anabantaria</taxon>
        <taxon>Synbranchiformes</taxon>
        <taxon>Synbranchidae</taxon>
        <taxon>Monopterus</taxon>
    </lineage>
</organism>
<keyword evidence="3" id="KW-0862">Zinc</keyword>
<dbReference type="GO" id="GO:0099536">
    <property type="term" value="P:synaptic signaling"/>
    <property type="evidence" value="ECO:0007669"/>
    <property type="project" value="TreeGrafter"/>
</dbReference>
<proteinExistence type="predicted"/>
<dbReference type="PANTHER" id="PTHR12268:SF18">
    <property type="entry name" value="DYSTROTELIN"/>
    <property type="match status" value="1"/>
</dbReference>